<comment type="caution">
    <text evidence="5">The sequence shown here is derived from an EMBL/GenBank/DDBJ whole genome shotgun (WGS) entry which is preliminary data.</text>
</comment>
<dbReference type="SUPFAM" id="SSF54495">
    <property type="entry name" value="UBC-like"/>
    <property type="match status" value="1"/>
</dbReference>
<feature type="transmembrane region" description="Helical" evidence="3">
    <location>
        <begin position="274"/>
        <end position="293"/>
    </location>
</feature>
<dbReference type="FunFam" id="3.10.110.10:FF:000086">
    <property type="entry name" value="Ubiquitin-conjugating enzyme E2 J1"/>
    <property type="match status" value="1"/>
</dbReference>
<dbReference type="InParanoid" id="A8PSN5"/>
<keyword evidence="3" id="KW-1133">Transmembrane helix</keyword>
<feature type="compositionally biased region" description="Basic and acidic residues" evidence="2">
    <location>
        <begin position="191"/>
        <end position="209"/>
    </location>
</feature>
<keyword evidence="1" id="KW-0833">Ubl conjugation pathway</keyword>
<keyword evidence="3" id="KW-0812">Transmembrane</keyword>
<dbReference type="AlphaFoldDB" id="A8PSN5"/>
<dbReference type="KEGG" id="mgl:MGL_0289"/>
<name>A8PSN5_MALGO</name>
<feature type="compositionally biased region" description="Polar residues" evidence="2">
    <location>
        <begin position="226"/>
        <end position="237"/>
    </location>
</feature>
<keyword evidence="6" id="KW-1185">Reference proteome</keyword>
<dbReference type="InterPro" id="IPR000608">
    <property type="entry name" value="UBC"/>
</dbReference>
<dbReference type="InterPro" id="IPR050113">
    <property type="entry name" value="Ub_conjugating_enzyme"/>
</dbReference>
<dbReference type="Proteomes" id="UP000008837">
    <property type="component" value="Unassembled WGS sequence"/>
</dbReference>
<dbReference type="RefSeq" id="XP_001732514.1">
    <property type="nucleotide sequence ID" value="XM_001732462.1"/>
</dbReference>
<feature type="region of interest" description="Disordered" evidence="2">
    <location>
        <begin position="166"/>
        <end position="255"/>
    </location>
</feature>
<sequence length="296" mass="33029">MSSRGSAVKRIMSEMKEMSSQENIEFSAAPTEDNLFEWHFTLRGPQDTVFEKGMYHGKIILPSEYPFKAPHVIFLTPNGRWALDTKVCISFTGFHEESWQPAWGIRTALLGVQALMSSKDDEAGYGAESMNDEGRKMLAEKSMAWTCAICQKTNAEMLPGERAIQSTTTNELPGTPNMTKMDRTSLPAKEPSSETKSDAKTAQKDEKHTTYRNQCFMDEKEEEHGPSTQVSEPTPHQSKPAPSDPSAAFQTSSNLPTSISEVLQTRVESYRRTIGMIDTLMGLICAMLFLIVLKNL</sequence>
<reference evidence="5 6" key="1">
    <citation type="journal article" date="2007" name="Proc. Natl. Acad. Sci. U.S.A.">
        <title>Dandruff-associated Malassezia genomes reveal convergent and divergent virulence traits shared with plant and human fungal pathogens.</title>
        <authorList>
            <person name="Xu J."/>
            <person name="Saunders C.W."/>
            <person name="Hu P."/>
            <person name="Grant R.A."/>
            <person name="Boekhout T."/>
            <person name="Kuramae E.E."/>
            <person name="Kronstad J.W."/>
            <person name="Deangelis Y.M."/>
            <person name="Reeder N.L."/>
            <person name="Johnstone K.R."/>
            <person name="Leland M."/>
            <person name="Fieno A.M."/>
            <person name="Begley W.M."/>
            <person name="Sun Y."/>
            <person name="Lacey M.P."/>
            <person name="Chaudhary T."/>
            <person name="Keough T."/>
            <person name="Chu L."/>
            <person name="Sears R."/>
            <person name="Yuan B."/>
            <person name="Dawson T.L.Jr."/>
        </authorList>
    </citation>
    <scope>NUCLEOTIDE SEQUENCE [LARGE SCALE GENOMIC DNA]</scope>
    <source>
        <strain evidence="6">ATCC MYA-4612 / CBS 7966</strain>
    </source>
</reference>
<keyword evidence="3" id="KW-0472">Membrane</keyword>
<dbReference type="CDD" id="cd23799">
    <property type="entry name" value="UBCc_UBE2J"/>
    <property type="match status" value="1"/>
</dbReference>
<dbReference type="GeneID" id="5856820"/>
<dbReference type="OrthoDB" id="1158011at2759"/>
<dbReference type="OMA" id="KVCISFT"/>
<evidence type="ECO:0000313" key="6">
    <source>
        <dbReference type="Proteomes" id="UP000008837"/>
    </source>
</evidence>
<dbReference type="PROSITE" id="PS50127">
    <property type="entry name" value="UBC_2"/>
    <property type="match status" value="1"/>
</dbReference>
<evidence type="ECO:0000313" key="5">
    <source>
        <dbReference type="EMBL" id="EDP45300.1"/>
    </source>
</evidence>
<dbReference type="STRING" id="425265.A8PSN5"/>
<proteinExistence type="predicted"/>
<dbReference type="InterPro" id="IPR016135">
    <property type="entry name" value="UBQ-conjugating_enzyme/RWD"/>
</dbReference>
<feature type="domain" description="UBC core" evidence="4">
    <location>
        <begin position="6"/>
        <end position="158"/>
    </location>
</feature>
<evidence type="ECO:0000256" key="3">
    <source>
        <dbReference type="SAM" id="Phobius"/>
    </source>
</evidence>
<dbReference type="VEuPathDB" id="FungiDB:MGL_0289"/>
<evidence type="ECO:0000256" key="2">
    <source>
        <dbReference type="SAM" id="MobiDB-lite"/>
    </source>
</evidence>
<protein>
    <recommendedName>
        <fullName evidence="4">UBC core domain-containing protein</fullName>
    </recommendedName>
</protein>
<dbReference type="Pfam" id="PF00179">
    <property type="entry name" value="UQ_con"/>
    <property type="match status" value="1"/>
</dbReference>
<dbReference type="SMART" id="SM00212">
    <property type="entry name" value="UBCc"/>
    <property type="match status" value="1"/>
</dbReference>
<evidence type="ECO:0000259" key="4">
    <source>
        <dbReference type="PROSITE" id="PS50127"/>
    </source>
</evidence>
<feature type="compositionally biased region" description="Polar residues" evidence="2">
    <location>
        <begin position="166"/>
        <end position="178"/>
    </location>
</feature>
<gene>
    <name evidence="5" type="ORF">MGL_0289</name>
</gene>
<evidence type="ECO:0000256" key="1">
    <source>
        <dbReference type="ARBA" id="ARBA00022786"/>
    </source>
</evidence>
<organism evidence="5 6">
    <name type="scientific">Malassezia globosa (strain ATCC MYA-4612 / CBS 7966)</name>
    <name type="common">Dandruff-associated fungus</name>
    <dbReference type="NCBI Taxonomy" id="425265"/>
    <lineage>
        <taxon>Eukaryota</taxon>
        <taxon>Fungi</taxon>
        <taxon>Dikarya</taxon>
        <taxon>Basidiomycota</taxon>
        <taxon>Ustilaginomycotina</taxon>
        <taxon>Malasseziomycetes</taxon>
        <taxon>Malasseziales</taxon>
        <taxon>Malasseziaceae</taxon>
        <taxon>Malassezia</taxon>
    </lineage>
</organism>
<dbReference type="EMBL" id="AAYY01000001">
    <property type="protein sequence ID" value="EDP45300.1"/>
    <property type="molecule type" value="Genomic_DNA"/>
</dbReference>
<accession>A8PSN5</accession>
<dbReference type="PANTHER" id="PTHR24067">
    <property type="entry name" value="UBIQUITIN-CONJUGATING ENZYME E2"/>
    <property type="match status" value="1"/>
</dbReference>
<dbReference type="Gene3D" id="3.10.110.10">
    <property type="entry name" value="Ubiquitin Conjugating Enzyme"/>
    <property type="match status" value="1"/>
</dbReference>